<evidence type="ECO:0000259" key="2">
    <source>
        <dbReference type="Pfam" id="PF01261"/>
    </source>
</evidence>
<reference evidence="4" key="1">
    <citation type="journal article" date="2023" name="Mar. Drugs">
        <title>Gemmata algarum, a Novel Planctomycete Isolated from an Algal Mat, Displays Antimicrobial Activity.</title>
        <authorList>
            <person name="Kumar G."/>
            <person name="Kallscheuer N."/>
            <person name="Kashif M."/>
            <person name="Ahamad S."/>
            <person name="Jagadeeshwari U."/>
            <person name="Pannikurungottu S."/>
            <person name="Haufschild T."/>
            <person name="Kabuu M."/>
            <person name="Sasikala C."/>
            <person name="Jogler C."/>
            <person name="Ramana C."/>
        </authorList>
    </citation>
    <scope>NUCLEOTIDE SEQUENCE [LARGE SCALE GENOMIC DNA]</scope>
    <source>
        <strain evidence="4">JC673</strain>
    </source>
</reference>
<feature type="chain" id="PRO_5045175683" evidence="1">
    <location>
        <begin position="29"/>
        <end position="315"/>
    </location>
</feature>
<comment type="caution">
    <text evidence="3">The sequence shown here is derived from an EMBL/GenBank/DDBJ whole genome shotgun (WGS) entry which is preliminary data.</text>
</comment>
<evidence type="ECO:0000256" key="1">
    <source>
        <dbReference type="SAM" id="SignalP"/>
    </source>
</evidence>
<dbReference type="PANTHER" id="PTHR12110">
    <property type="entry name" value="HYDROXYPYRUVATE ISOMERASE"/>
    <property type="match status" value="1"/>
</dbReference>
<dbReference type="InterPro" id="IPR013022">
    <property type="entry name" value="Xyl_isomerase-like_TIM-brl"/>
</dbReference>
<accession>A0ABU5F5F5</accession>
<dbReference type="SUPFAM" id="SSF51658">
    <property type="entry name" value="Xylose isomerase-like"/>
    <property type="match status" value="1"/>
</dbReference>
<dbReference type="InterPro" id="IPR019546">
    <property type="entry name" value="TAT_signal_bac_arc"/>
</dbReference>
<keyword evidence="4" id="KW-1185">Reference proteome</keyword>
<keyword evidence="1" id="KW-0732">Signal</keyword>
<dbReference type="GO" id="GO:0016853">
    <property type="term" value="F:isomerase activity"/>
    <property type="evidence" value="ECO:0007669"/>
    <property type="project" value="UniProtKB-KW"/>
</dbReference>
<dbReference type="InterPro" id="IPR036237">
    <property type="entry name" value="Xyl_isomerase-like_sf"/>
</dbReference>
<protein>
    <submittedName>
        <fullName evidence="3">Sugar phosphate isomerase/epimerase</fullName>
    </submittedName>
</protein>
<dbReference type="Pfam" id="PF01261">
    <property type="entry name" value="AP_endonuc_2"/>
    <property type="match status" value="1"/>
</dbReference>
<dbReference type="RefSeq" id="WP_320689094.1">
    <property type="nucleotide sequence ID" value="NZ_JAXBLV010000222.1"/>
</dbReference>
<dbReference type="InterPro" id="IPR050312">
    <property type="entry name" value="IolE/XylAMocC-like"/>
</dbReference>
<dbReference type="Pfam" id="PF10518">
    <property type="entry name" value="TAT_signal"/>
    <property type="match status" value="1"/>
</dbReference>
<feature type="domain" description="Xylose isomerase-like TIM barrel" evidence="2">
    <location>
        <begin position="66"/>
        <end position="304"/>
    </location>
</feature>
<dbReference type="InterPro" id="IPR006311">
    <property type="entry name" value="TAT_signal"/>
</dbReference>
<keyword evidence="3" id="KW-0413">Isomerase</keyword>
<evidence type="ECO:0000313" key="4">
    <source>
        <dbReference type="Proteomes" id="UP001272242"/>
    </source>
</evidence>
<sequence>MRSFSRRDFLAASAAATGAALLPRFAAAAEPADLFKISLAQWSLHRAFRAKGGDKLDPLKFAEISAKQYGITAIEYVNQFYADKKKDGAYLTDLKKVADDNKVTSVLIMCDGEGNLGNPDEKGRAQAVENHKRWAEWAKFLGCHSIRVNAASDWKKGFAETQKLAADGLRKLAEFTDTLGINTIVENHGGLSSHGGWLAGVMKLVDHKRCGTLPDFGNFNIGKIEGVKETAYDRYKGVDELMPFAKGVSAKSHDFDDKGNETHTDYRKMLEIVLKKHKYSGFVGIEYEGGKLSEADGIKATKKLLETVRAELAKG</sequence>
<evidence type="ECO:0000313" key="3">
    <source>
        <dbReference type="EMBL" id="MDY3562821.1"/>
    </source>
</evidence>
<dbReference type="EMBL" id="JAXBLV010000222">
    <property type="protein sequence ID" value="MDY3562821.1"/>
    <property type="molecule type" value="Genomic_DNA"/>
</dbReference>
<dbReference type="Proteomes" id="UP001272242">
    <property type="component" value="Unassembled WGS sequence"/>
</dbReference>
<organism evidence="3 4">
    <name type="scientific">Gemmata algarum</name>
    <dbReference type="NCBI Taxonomy" id="2975278"/>
    <lineage>
        <taxon>Bacteria</taxon>
        <taxon>Pseudomonadati</taxon>
        <taxon>Planctomycetota</taxon>
        <taxon>Planctomycetia</taxon>
        <taxon>Gemmatales</taxon>
        <taxon>Gemmataceae</taxon>
        <taxon>Gemmata</taxon>
    </lineage>
</organism>
<dbReference type="Gene3D" id="3.20.20.150">
    <property type="entry name" value="Divalent-metal-dependent TIM barrel enzymes"/>
    <property type="match status" value="1"/>
</dbReference>
<name>A0ABU5F5F5_9BACT</name>
<gene>
    <name evidence="3" type="ORF">R5W23_004300</name>
</gene>
<dbReference type="PROSITE" id="PS51318">
    <property type="entry name" value="TAT"/>
    <property type="match status" value="1"/>
</dbReference>
<proteinExistence type="predicted"/>
<dbReference type="PANTHER" id="PTHR12110:SF53">
    <property type="entry name" value="BLR5974 PROTEIN"/>
    <property type="match status" value="1"/>
</dbReference>
<feature type="signal peptide" evidence="1">
    <location>
        <begin position="1"/>
        <end position="28"/>
    </location>
</feature>